<reference evidence="1" key="1">
    <citation type="journal article" date="2015" name="Nature">
        <title>Complex archaea that bridge the gap between prokaryotes and eukaryotes.</title>
        <authorList>
            <person name="Spang A."/>
            <person name="Saw J.H."/>
            <person name="Jorgensen S.L."/>
            <person name="Zaremba-Niedzwiedzka K."/>
            <person name="Martijn J."/>
            <person name="Lind A.E."/>
            <person name="van Eijk R."/>
            <person name="Schleper C."/>
            <person name="Guy L."/>
            <person name="Ettema T.J."/>
        </authorList>
    </citation>
    <scope>NUCLEOTIDE SEQUENCE</scope>
</reference>
<gene>
    <name evidence="1" type="ORF">LCGC14_2771770</name>
</gene>
<organism evidence="1">
    <name type="scientific">marine sediment metagenome</name>
    <dbReference type="NCBI Taxonomy" id="412755"/>
    <lineage>
        <taxon>unclassified sequences</taxon>
        <taxon>metagenomes</taxon>
        <taxon>ecological metagenomes</taxon>
    </lineage>
</organism>
<accession>A0A0F9B4L3</accession>
<sequence>MHNIVANEAQNICNKFELDYNKVVLFWNETYNQGYDTLRLEPKDYHRPLLIPDIKKGFGGNYIYQVNKLLYEQTKNPIIKNILKYGQKK</sequence>
<protein>
    <submittedName>
        <fullName evidence="1">Uncharacterized protein</fullName>
    </submittedName>
</protein>
<dbReference type="EMBL" id="LAZR01051239">
    <property type="protein sequence ID" value="KKK85589.1"/>
    <property type="molecule type" value="Genomic_DNA"/>
</dbReference>
<evidence type="ECO:0000313" key="1">
    <source>
        <dbReference type="EMBL" id="KKK85589.1"/>
    </source>
</evidence>
<comment type="caution">
    <text evidence="1">The sequence shown here is derived from an EMBL/GenBank/DDBJ whole genome shotgun (WGS) entry which is preliminary data.</text>
</comment>
<dbReference type="AlphaFoldDB" id="A0A0F9B4L3"/>
<name>A0A0F9B4L3_9ZZZZ</name>
<proteinExistence type="predicted"/>